<dbReference type="Proteomes" id="UP000504634">
    <property type="component" value="Unplaced"/>
</dbReference>
<keyword evidence="4" id="KW-1185">Reference proteome</keyword>
<dbReference type="AlphaFoldDB" id="A0A6J2TSX6"/>
<dbReference type="OrthoDB" id="409763at2759"/>
<evidence type="ECO:0000256" key="2">
    <source>
        <dbReference type="ARBA" id="ARBA00023140"/>
    </source>
</evidence>
<evidence type="ECO:0000256" key="1">
    <source>
        <dbReference type="ARBA" id="ARBA00004275"/>
    </source>
</evidence>
<dbReference type="GO" id="GO:0005777">
    <property type="term" value="C:peroxisome"/>
    <property type="evidence" value="ECO:0007669"/>
    <property type="project" value="UniProtKB-SubCell"/>
</dbReference>
<dbReference type="InterPro" id="IPR029045">
    <property type="entry name" value="ClpP/crotonase-like_dom_sf"/>
</dbReference>
<dbReference type="Gene3D" id="3.90.226.10">
    <property type="entry name" value="2-enoyl-CoA Hydratase, Chain A, domain 1"/>
    <property type="match status" value="1"/>
</dbReference>
<evidence type="ECO:0000313" key="4">
    <source>
        <dbReference type="Proteomes" id="UP000504634"/>
    </source>
</evidence>
<comment type="subcellular location">
    <subcellularLocation>
        <location evidence="1">Peroxisome</location>
    </subcellularLocation>
</comment>
<reference evidence="5" key="1">
    <citation type="submission" date="2025-08" db="UniProtKB">
        <authorList>
            <consortium name="RefSeq"/>
        </authorList>
    </citation>
    <scope>IDENTIFICATION</scope>
    <source>
        <strain evidence="5">11010-0011.00</strain>
        <tissue evidence="5">Whole body</tissue>
    </source>
</reference>
<dbReference type="GeneID" id="115627927"/>
<protein>
    <submittedName>
        <fullName evidence="5">Enoyl-CoA delta isomerase 2, mitochondrial</fullName>
    </submittedName>
</protein>
<dbReference type="InterPro" id="IPR051053">
    <property type="entry name" value="ECH/Chromodomain_protein"/>
</dbReference>
<dbReference type="SUPFAM" id="SSF52096">
    <property type="entry name" value="ClpP/crotonase"/>
    <property type="match status" value="1"/>
</dbReference>
<keyword evidence="3 5" id="KW-0413">Isomerase</keyword>
<dbReference type="InterPro" id="IPR001753">
    <property type="entry name" value="Enoyl-CoA_hydra/iso"/>
</dbReference>
<keyword evidence="2" id="KW-0576">Peroxisome</keyword>
<dbReference type="GO" id="GO:0004165">
    <property type="term" value="F:delta(3)-delta(2)-enoyl-CoA isomerase activity"/>
    <property type="evidence" value="ECO:0007669"/>
    <property type="project" value="UniProtKB-ARBA"/>
</dbReference>
<dbReference type="RefSeq" id="XP_030379681.1">
    <property type="nucleotide sequence ID" value="XM_030523821.1"/>
</dbReference>
<proteinExistence type="predicted"/>
<gene>
    <name evidence="5" type="primary">LOC115627927</name>
</gene>
<accession>A0A6J2TSX6</accession>
<organism evidence="4 5">
    <name type="scientific">Drosophila lebanonensis</name>
    <name type="common">Fruit fly</name>
    <name type="synonym">Scaptodrosophila lebanonensis</name>
    <dbReference type="NCBI Taxonomy" id="7225"/>
    <lineage>
        <taxon>Eukaryota</taxon>
        <taxon>Metazoa</taxon>
        <taxon>Ecdysozoa</taxon>
        <taxon>Arthropoda</taxon>
        <taxon>Hexapoda</taxon>
        <taxon>Insecta</taxon>
        <taxon>Pterygota</taxon>
        <taxon>Neoptera</taxon>
        <taxon>Endopterygota</taxon>
        <taxon>Diptera</taxon>
        <taxon>Brachycera</taxon>
        <taxon>Muscomorpha</taxon>
        <taxon>Ephydroidea</taxon>
        <taxon>Drosophilidae</taxon>
        <taxon>Scaptodrosophila</taxon>
    </lineage>
</organism>
<dbReference type="PANTHER" id="PTHR43684">
    <property type="match status" value="1"/>
</dbReference>
<name>A0A6J2TSX6_DROLE</name>
<dbReference type="CDD" id="cd06558">
    <property type="entry name" value="crotonase-like"/>
    <property type="match status" value="1"/>
</dbReference>
<evidence type="ECO:0000313" key="5">
    <source>
        <dbReference type="RefSeq" id="XP_030379681.1"/>
    </source>
</evidence>
<dbReference type="Pfam" id="PF00378">
    <property type="entry name" value="ECH_1"/>
    <property type="match status" value="1"/>
</dbReference>
<dbReference type="PANTHER" id="PTHR43684:SF1">
    <property type="entry name" value="ENOYL-COA DELTA ISOMERASE 2"/>
    <property type="match status" value="1"/>
</dbReference>
<sequence length="293" mass="32034">MSAGAGVASDGVAAAVVALPVGGVKKSYHELIVQRRGALMTIQFNRPAVRNALRRRTIYELFRALDAASADPEVNVIVLMGNAEAFTAGNDLSDVAAVQNKGLDALNVYFRASNYVMSLLVKRMLLCRKVLVALVQGVCVGMGVTLCALCDVVYATETAQFWTPFSKLGLCAELGSSWTLPHLLGRSKAAELLLFGTRMDAQMALQHGFVVAVLQEDQLQVQFWQRMEEHARLPAASLLATKRLLQHQWRPNVLAAFSEECKELASLRRRSTYLGELAAFAGRAKRSQLKSKL</sequence>
<evidence type="ECO:0000256" key="3">
    <source>
        <dbReference type="ARBA" id="ARBA00023235"/>
    </source>
</evidence>